<evidence type="ECO:0000259" key="3">
    <source>
        <dbReference type="Pfam" id="PF02384"/>
    </source>
</evidence>
<dbReference type="Pfam" id="PF02384">
    <property type="entry name" value="N6_Mtase"/>
    <property type="match status" value="1"/>
</dbReference>
<dbReference type="OrthoDB" id="9784823at2"/>
<protein>
    <submittedName>
        <fullName evidence="4">SAM-dependent DNA methyltransferase</fullName>
    </submittedName>
</protein>
<keyword evidence="2" id="KW-0680">Restriction system</keyword>
<keyword evidence="4" id="KW-0808">Transferase</keyword>
<dbReference type="PRINTS" id="PR00507">
    <property type="entry name" value="N12N6MTFRASE"/>
</dbReference>
<dbReference type="GO" id="GO:0032259">
    <property type="term" value="P:methylation"/>
    <property type="evidence" value="ECO:0007669"/>
    <property type="project" value="UniProtKB-KW"/>
</dbReference>
<dbReference type="Gene3D" id="3.40.50.150">
    <property type="entry name" value="Vaccinia Virus protein VP39"/>
    <property type="match status" value="1"/>
</dbReference>
<dbReference type="SUPFAM" id="SSF53335">
    <property type="entry name" value="S-adenosyl-L-methionine-dependent methyltransferases"/>
    <property type="match status" value="1"/>
</dbReference>
<name>A0A3A8R560_9BACT</name>
<proteinExistence type="inferred from homology"/>
<dbReference type="RefSeq" id="WP_120554353.1">
    <property type="nucleotide sequence ID" value="NZ_RAWK01000024.1"/>
</dbReference>
<evidence type="ECO:0000256" key="1">
    <source>
        <dbReference type="ARBA" id="ARBA00006594"/>
    </source>
</evidence>
<dbReference type="EMBL" id="RAWK01000024">
    <property type="protein sequence ID" value="RKH72362.1"/>
    <property type="molecule type" value="Genomic_DNA"/>
</dbReference>
<dbReference type="AlphaFoldDB" id="A0A3A8R560"/>
<organism evidence="4 5">
    <name type="scientific">Corallococcus aberystwythensis</name>
    <dbReference type="NCBI Taxonomy" id="2316722"/>
    <lineage>
        <taxon>Bacteria</taxon>
        <taxon>Pseudomonadati</taxon>
        <taxon>Myxococcota</taxon>
        <taxon>Myxococcia</taxon>
        <taxon>Myxococcales</taxon>
        <taxon>Cystobacterineae</taxon>
        <taxon>Myxococcaceae</taxon>
        <taxon>Corallococcus</taxon>
    </lineage>
</organism>
<evidence type="ECO:0000256" key="2">
    <source>
        <dbReference type="ARBA" id="ARBA00022747"/>
    </source>
</evidence>
<dbReference type="InterPro" id="IPR002052">
    <property type="entry name" value="DNA_methylase_N6_adenine_CS"/>
</dbReference>
<dbReference type="InterPro" id="IPR029063">
    <property type="entry name" value="SAM-dependent_MTases_sf"/>
</dbReference>
<dbReference type="InterPro" id="IPR003356">
    <property type="entry name" value="DNA_methylase_A-5"/>
</dbReference>
<dbReference type="GO" id="GO:0003677">
    <property type="term" value="F:DNA binding"/>
    <property type="evidence" value="ECO:0007669"/>
    <property type="project" value="InterPro"/>
</dbReference>
<dbReference type="CDD" id="cd02440">
    <property type="entry name" value="AdoMet_MTases"/>
    <property type="match status" value="1"/>
</dbReference>
<comment type="similarity">
    <text evidence="1">Belongs to the N(4)/N(6)-methyltransferase family.</text>
</comment>
<keyword evidence="5" id="KW-1185">Reference proteome</keyword>
<dbReference type="PROSITE" id="PS00092">
    <property type="entry name" value="N6_MTASE"/>
    <property type="match status" value="1"/>
</dbReference>
<feature type="domain" description="DNA methylase adenine-specific" evidence="3">
    <location>
        <begin position="5"/>
        <end position="145"/>
    </location>
</feature>
<dbReference type="Proteomes" id="UP000267003">
    <property type="component" value="Unassembled WGS sequence"/>
</dbReference>
<dbReference type="GO" id="GO:0009307">
    <property type="term" value="P:DNA restriction-modification system"/>
    <property type="evidence" value="ECO:0007669"/>
    <property type="project" value="UniProtKB-KW"/>
</dbReference>
<comment type="caution">
    <text evidence="4">The sequence shown here is derived from an EMBL/GenBank/DDBJ whole genome shotgun (WGS) entry which is preliminary data.</text>
</comment>
<keyword evidence="4" id="KW-0489">Methyltransferase</keyword>
<dbReference type="GO" id="GO:0008170">
    <property type="term" value="F:N-methyltransferase activity"/>
    <property type="evidence" value="ECO:0007669"/>
    <property type="project" value="InterPro"/>
</dbReference>
<accession>A0A3A8R560</accession>
<gene>
    <name evidence="4" type="ORF">D7W81_05985</name>
</gene>
<reference evidence="5" key="1">
    <citation type="submission" date="2018-09" db="EMBL/GenBank/DDBJ databases">
        <authorList>
            <person name="Livingstone P.G."/>
            <person name="Whitworth D.E."/>
        </authorList>
    </citation>
    <scope>NUCLEOTIDE SEQUENCE [LARGE SCALE GENOMIC DNA]</scope>
    <source>
        <strain evidence="5">AB050A</strain>
    </source>
</reference>
<evidence type="ECO:0000313" key="4">
    <source>
        <dbReference type="EMBL" id="RKH72362.1"/>
    </source>
</evidence>
<evidence type="ECO:0000313" key="5">
    <source>
        <dbReference type="Proteomes" id="UP000267003"/>
    </source>
</evidence>
<sequence>MSLDQYYTPPQVASYVANAIDLTKAETCIDPACGGGSLLRAVQAKNPQISIYGIDIDTSAIATLRSSHPDWILSVGDFLDRRSRASTKVLTRLSSFDLVVANPPFSMRGVDWRSTTFSATSRKCSPAMAHILTAAEILTPRIAIVALVPESLMHSHLDAESLSLLSGSYKIQVIRKWKDSTFRGTRASSLLVTFERDGRKPQKALTEQPMQADLSCHVVRGGLPIHRIGSKRPRIGLPLIHSTALSGLPGNLPSLPVVSPLIRGVIQGNALLMPRVGLPPRHMPPPVTFKNPVQLSDCVVSILLSPDQEDEIVTRIEKSWPLLQSLYAGTGAKYTTVKKISEALRMIGIHSSILPGSPPGASFPISNGK</sequence>